<protein>
    <submittedName>
        <fullName evidence="1">Uncharacterized protein</fullName>
    </submittedName>
</protein>
<gene>
    <name evidence="1" type="ORF">pdam_00010011</name>
</gene>
<proteinExistence type="predicted"/>
<dbReference type="Proteomes" id="UP000275408">
    <property type="component" value="Unassembled WGS sequence"/>
</dbReference>
<accession>A0A3M6T555</accession>
<sequence>MQSLSYLGVVEAIPLVRGSLGSLCHEEELTVCFVKETNSSEESALRFHLCANDNIILMDSHLHLPKGTLLAQSQRSDIEEL</sequence>
<dbReference type="EMBL" id="RCHS01004322">
    <property type="protein sequence ID" value="RMX36496.1"/>
    <property type="molecule type" value="Genomic_DNA"/>
</dbReference>
<keyword evidence="2" id="KW-1185">Reference proteome</keyword>
<name>A0A3M6T555_POCDA</name>
<dbReference type="AlphaFoldDB" id="A0A3M6T555"/>
<comment type="caution">
    <text evidence="1">The sequence shown here is derived from an EMBL/GenBank/DDBJ whole genome shotgun (WGS) entry which is preliminary data.</text>
</comment>
<reference evidence="1 2" key="1">
    <citation type="journal article" date="2018" name="Sci. Rep.">
        <title>Comparative analysis of the Pocillopora damicornis genome highlights role of immune system in coral evolution.</title>
        <authorList>
            <person name="Cunning R."/>
            <person name="Bay R.A."/>
            <person name="Gillette P."/>
            <person name="Baker A.C."/>
            <person name="Traylor-Knowles N."/>
        </authorList>
    </citation>
    <scope>NUCLEOTIDE SEQUENCE [LARGE SCALE GENOMIC DNA]</scope>
    <source>
        <strain evidence="1">RSMAS</strain>
        <tissue evidence="1">Whole animal</tissue>
    </source>
</reference>
<organism evidence="1 2">
    <name type="scientific">Pocillopora damicornis</name>
    <name type="common">Cauliflower coral</name>
    <name type="synonym">Millepora damicornis</name>
    <dbReference type="NCBI Taxonomy" id="46731"/>
    <lineage>
        <taxon>Eukaryota</taxon>
        <taxon>Metazoa</taxon>
        <taxon>Cnidaria</taxon>
        <taxon>Anthozoa</taxon>
        <taxon>Hexacorallia</taxon>
        <taxon>Scleractinia</taxon>
        <taxon>Astrocoeniina</taxon>
        <taxon>Pocilloporidae</taxon>
        <taxon>Pocillopora</taxon>
    </lineage>
</organism>
<evidence type="ECO:0000313" key="2">
    <source>
        <dbReference type="Proteomes" id="UP000275408"/>
    </source>
</evidence>
<evidence type="ECO:0000313" key="1">
    <source>
        <dbReference type="EMBL" id="RMX36496.1"/>
    </source>
</evidence>